<dbReference type="InterPro" id="IPR001005">
    <property type="entry name" value="SANT/Myb"/>
</dbReference>
<dbReference type="InterPro" id="IPR011006">
    <property type="entry name" value="CheY-like_superfamily"/>
</dbReference>
<accession>A0AAD8R4S4</accession>
<dbReference type="Gene3D" id="1.10.10.60">
    <property type="entry name" value="Homeodomain-like"/>
    <property type="match status" value="1"/>
</dbReference>
<keyword evidence="7" id="KW-0804">Transcription</keyword>
<dbReference type="SUPFAM" id="SSF46689">
    <property type="entry name" value="Homeodomain-like"/>
    <property type="match status" value="1"/>
</dbReference>
<evidence type="ECO:0000256" key="10">
    <source>
        <dbReference type="SAM" id="MobiDB-lite"/>
    </source>
</evidence>
<comment type="caution">
    <text evidence="13">The sequence shown here is derived from an EMBL/GenBank/DDBJ whole genome shotgun (WGS) entry which is preliminary data.</text>
</comment>
<dbReference type="InterPro" id="IPR006447">
    <property type="entry name" value="Myb_dom_plants"/>
</dbReference>
<dbReference type="NCBIfam" id="TIGR01557">
    <property type="entry name" value="myb_SHAQKYF"/>
    <property type="match status" value="1"/>
</dbReference>
<keyword evidence="8" id="KW-0539">Nucleus</keyword>
<feature type="domain" description="Response regulatory" evidence="11">
    <location>
        <begin position="88"/>
        <end position="204"/>
    </location>
</feature>
<evidence type="ECO:0000256" key="2">
    <source>
        <dbReference type="ARBA" id="ARBA00022553"/>
    </source>
</evidence>
<dbReference type="SUPFAM" id="SSF52172">
    <property type="entry name" value="CheY-like"/>
    <property type="match status" value="1"/>
</dbReference>
<dbReference type="InterPro" id="IPR017930">
    <property type="entry name" value="Myb_dom"/>
</dbReference>
<dbReference type="InterPro" id="IPR045279">
    <property type="entry name" value="ARR-like"/>
</dbReference>
<evidence type="ECO:0000259" key="11">
    <source>
        <dbReference type="PROSITE" id="PS50110"/>
    </source>
</evidence>
<proteinExistence type="predicted"/>
<dbReference type="GO" id="GO:0009736">
    <property type="term" value="P:cytokinin-activated signaling pathway"/>
    <property type="evidence" value="ECO:0007669"/>
    <property type="project" value="InterPro"/>
</dbReference>
<sequence length="747" mass="81002">MGSNCSLHLAWPEGKHLRNDVEVRWSKYGLKFTGGEIICANQKGTVLPATRQPLEEGWKRLEGMASGDRRHGKEPAAVEEDNFPEGLRVLAVDDDRVCLRVLEAVLRECKYKPTGVMDGRTALKLLREKGEDHFDLVITDVHMPDMDGFQLLELIGLEMDLPVIMLSVNGEKATMYKGIKHGACDYIVKPADIKEIRNIWQHVVRKNHVAVIHNRSDSDDADQRVARPVIGKGGAKSKKCSKKKRNDGEGSDDDKRGRRRNTWKKPRVSWTGELHNRFLEVVYRLGVDRAVPKAILEMMNVHNLSRENVASHLQKYRLFLKRVTDDPMKPNHMGDSSESRRNASYMGMSHQGVLPSSALCPCGSHNLNAAPPSILGPHGLSIQPRNWAMSTVGNGGLMPDTGSRHASGPPVGLFANTSDQPMQDAFPRIHFRSGKAYHSVLRQKLMEVNTSVVPSSHPGTSSVAAEMPNGGQLEPANQFLVQPREQIGHFSGPMGMAPSAMGTHGDTQLPYLAGNCTNPWQNNVAPSSFAGSMVGAPLLPSSQVNVNLPQINQTIFAPSSSEMAVFQNEQQNQMAGTNINNTTSVDIYSQQMTPLFNMASNAAPVEMTNANFSPMNQMMVNGGSTSSPSLNLQAGNPVAPPAQMANGGGSSSSALPGHLDSSVVPPAQMVNGGGSSSSSLPSHLGSSVALQTQMLNGGEGASGILPVQDDPARWHDSDHQPTYSTSNFLEDIFASMASQDFNPDALW</sequence>
<feature type="domain" description="HTH myb-type" evidence="12">
    <location>
        <begin position="264"/>
        <end position="321"/>
    </location>
</feature>
<keyword evidence="6" id="KW-0010">Activator</keyword>
<feature type="compositionally biased region" description="Low complexity" evidence="10">
    <location>
        <begin position="676"/>
        <end position="685"/>
    </location>
</feature>
<dbReference type="GO" id="GO:0003677">
    <property type="term" value="F:DNA binding"/>
    <property type="evidence" value="ECO:0007669"/>
    <property type="project" value="UniProtKB-KW"/>
</dbReference>
<evidence type="ECO:0000313" key="13">
    <source>
        <dbReference type="EMBL" id="KAK1612959.1"/>
    </source>
</evidence>
<keyword evidence="14" id="KW-1185">Reference proteome</keyword>
<feature type="region of interest" description="Disordered" evidence="10">
    <location>
        <begin position="215"/>
        <end position="264"/>
    </location>
</feature>
<dbReference type="Proteomes" id="UP001231189">
    <property type="component" value="Unassembled WGS sequence"/>
</dbReference>
<evidence type="ECO:0000256" key="7">
    <source>
        <dbReference type="ARBA" id="ARBA00023163"/>
    </source>
</evidence>
<dbReference type="EMBL" id="JAUUTY010000007">
    <property type="protein sequence ID" value="KAK1612959.1"/>
    <property type="molecule type" value="Genomic_DNA"/>
</dbReference>
<dbReference type="InterPro" id="IPR009057">
    <property type="entry name" value="Homeodomain-like_sf"/>
</dbReference>
<dbReference type="InterPro" id="IPR001789">
    <property type="entry name" value="Sig_transdc_resp-reg_receiver"/>
</dbReference>
<evidence type="ECO:0000313" key="14">
    <source>
        <dbReference type="Proteomes" id="UP001231189"/>
    </source>
</evidence>
<feature type="compositionally biased region" description="Polar residues" evidence="10">
    <location>
        <begin position="621"/>
        <end position="634"/>
    </location>
</feature>
<feature type="compositionally biased region" description="Basic residues" evidence="10">
    <location>
        <begin position="235"/>
        <end position="245"/>
    </location>
</feature>
<evidence type="ECO:0000256" key="1">
    <source>
        <dbReference type="ARBA" id="ARBA00004123"/>
    </source>
</evidence>
<reference evidence="13" key="1">
    <citation type="submission" date="2023-07" db="EMBL/GenBank/DDBJ databases">
        <title>A chromosome-level genome assembly of Lolium multiflorum.</title>
        <authorList>
            <person name="Chen Y."/>
            <person name="Copetti D."/>
            <person name="Kolliker R."/>
            <person name="Studer B."/>
        </authorList>
    </citation>
    <scope>NUCLEOTIDE SEQUENCE</scope>
    <source>
        <strain evidence="13">02402/16</strain>
        <tissue evidence="13">Leaf</tissue>
    </source>
</reference>
<evidence type="ECO:0000256" key="3">
    <source>
        <dbReference type="ARBA" id="ARBA00023012"/>
    </source>
</evidence>
<protein>
    <recommendedName>
        <fullName evidence="15">Two-component response regulator</fullName>
    </recommendedName>
</protein>
<comment type="subcellular location">
    <subcellularLocation>
        <location evidence="1">Nucleus</location>
    </subcellularLocation>
</comment>
<evidence type="ECO:0000256" key="9">
    <source>
        <dbReference type="PROSITE-ProRule" id="PRU00169"/>
    </source>
</evidence>
<feature type="region of interest" description="Disordered" evidence="10">
    <location>
        <begin position="621"/>
        <end position="685"/>
    </location>
</feature>
<evidence type="ECO:0000256" key="4">
    <source>
        <dbReference type="ARBA" id="ARBA00023015"/>
    </source>
</evidence>
<evidence type="ECO:0000256" key="5">
    <source>
        <dbReference type="ARBA" id="ARBA00023125"/>
    </source>
</evidence>
<evidence type="ECO:0000259" key="12">
    <source>
        <dbReference type="PROSITE" id="PS51294"/>
    </source>
</evidence>
<dbReference type="CDD" id="cd17584">
    <property type="entry name" value="REC_typeB_ARR-like"/>
    <property type="match status" value="1"/>
</dbReference>
<keyword evidence="2 9" id="KW-0597">Phosphoprotein</keyword>
<evidence type="ECO:0000256" key="6">
    <source>
        <dbReference type="ARBA" id="ARBA00023159"/>
    </source>
</evidence>
<feature type="compositionally biased region" description="Basic and acidic residues" evidence="10">
    <location>
        <begin position="710"/>
        <end position="719"/>
    </location>
</feature>
<dbReference type="Pfam" id="PF00072">
    <property type="entry name" value="Response_reg"/>
    <property type="match status" value="1"/>
</dbReference>
<dbReference type="Pfam" id="PF00249">
    <property type="entry name" value="Myb_DNA-binding"/>
    <property type="match status" value="1"/>
</dbReference>
<dbReference type="FunFam" id="1.10.10.60:FF:000007">
    <property type="entry name" value="Two-component response regulator"/>
    <property type="match status" value="1"/>
</dbReference>
<feature type="compositionally biased region" description="Basic and acidic residues" evidence="10">
    <location>
        <begin position="215"/>
        <end position="225"/>
    </location>
</feature>
<dbReference type="PANTHER" id="PTHR43874:SF189">
    <property type="entry name" value="RESPONSE REGULATORY DOMAIN-CONTAINING PROTEIN"/>
    <property type="match status" value="1"/>
</dbReference>
<dbReference type="PANTHER" id="PTHR43874">
    <property type="entry name" value="TWO-COMPONENT RESPONSE REGULATOR"/>
    <property type="match status" value="1"/>
</dbReference>
<dbReference type="SMART" id="SM00448">
    <property type="entry name" value="REC"/>
    <property type="match status" value="1"/>
</dbReference>
<name>A0AAD8R4S4_LOLMU</name>
<dbReference type="GO" id="GO:0000160">
    <property type="term" value="P:phosphorelay signal transduction system"/>
    <property type="evidence" value="ECO:0007669"/>
    <property type="project" value="UniProtKB-KW"/>
</dbReference>
<keyword evidence="5" id="KW-0238">DNA-binding</keyword>
<feature type="modified residue" description="4-aspartylphosphate" evidence="9">
    <location>
        <position position="140"/>
    </location>
</feature>
<dbReference type="PROSITE" id="PS51294">
    <property type="entry name" value="HTH_MYB"/>
    <property type="match status" value="1"/>
</dbReference>
<feature type="region of interest" description="Disordered" evidence="10">
    <location>
        <begin position="697"/>
        <end position="721"/>
    </location>
</feature>
<gene>
    <name evidence="13" type="ORF">QYE76_036632</name>
</gene>
<dbReference type="Gene3D" id="3.40.50.2300">
    <property type="match status" value="1"/>
</dbReference>
<dbReference type="GO" id="GO:0005634">
    <property type="term" value="C:nucleus"/>
    <property type="evidence" value="ECO:0007669"/>
    <property type="project" value="UniProtKB-SubCell"/>
</dbReference>
<keyword evidence="4" id="KW-0805">Transcription regulation</keyword>
<organism evidence="13 14">
    <name type="scientific">Lolium multiflorum</name>
    <name type="common">Italian ryegrass</name>
    <name type="synonym">Lolium perenne subsp. multiflorum</name>
    <dbReference type="NCBI Taxonomy" id="4521"/>
    <lineage>
        <taxon>Eukaryota</taxon>
        <taxon>Viridiplantae</taxon>
        <taxon>Streptophyta</taxon>
        <taxon>Embryophyta</taxon>
        <taxon>Tracheophyta</taxon>
        <taxon>Spermatophyta</taxon>
        <taxon>Magnoliopsida</taxon>
        <taxon>Liliopsida</taxon>
        <taxon>Poales</taxon>
        <taxon>Poaceae</taxon>
        <taxon>BOP clade</taxon>
        <taxon>Pooideae</taxon>
        <taxon>Poodae</taxon>
        <taxon>Poeae</taxon>
        <taxon>Poeae Chloroplast Group 2 (Poeae type)</taxon>
        <taxon>Loliodinae</taxon>
        <taxon>Loliinae</taxon>
        <taxon>Lolium</taxon>
    </lineage>
</organism>
<keyword evidence="3" id="KW-0902">Two-component regulatory system</keyword>
<dbReference type="PROSITE" id="PS50110">
    <property type="entry name" value="RESPONSE_REGULATORY"/>
    <property type="match status" value="1"/>
</dbReference>
<evidence type="ECO:0008006" key="15">
    <source>
        <dbReference type="Google" id="ProtNLM"/>
    </source>
</evidence>
<evidence type="ECO:0000256" key="8">
    <source>
        <dbReference type="ARBA" id="ARBA00023242"/>
    </source>
</evidence>
<dbReference type="AlphaFoldDB" id="A0AAD8R4S4"/>